<feature type="region of interest" description="Disordered" evidence="1">
    <location>
        <begin position="1072"/>
        <end position="1100"/>
    </location>
</feature>
<dbReference type="InterPro" id="IPR009045">
    <property type="entry name" value="Zn_M74/Hedgehog-like"/>
</dbReference>
<dbReference type="RefSeq" id="YP_010670386.1">
    <property type="nucleotide sequence ID" value="NC_070964.1"/>
</dbReference>
<reference evidence="4" key="1">
    <citation type="submission" date="2020-10" db="EMBL/GenBank/DDBJ databases">
        <title>The Isolation and Genome Sequence of a Novel Cyanophage S-H38 from the Yellow Sea, China.</title>
        <authorList>
            <person name="Jiang T."/>
        </authorList>
    </citation>
    <scope>NUCLEOTIDE SEQUENCE</scope>
</reference>
<accession>A0A873WIR8</accession>
<dbReference type="InterPro" id="IPR039561">
    <property type="entry name" value="Peptidase_M15C"/>
</dbReference>
<feature type="compositionally biased region" description="Low complexity" evidence="1">
    <location>
        <begin position="1113"/>
        <end position="1122"/>
    </location>
</feature>
<keyword evidence="5" id="KW-1185">Reference proteome</keyword>
<evidence type="ECO:0000313" key="4">
    <source>
        <dbReference type="EMBL" id="QPB07895.1"/>
    </source>
</evidence>
<dbReference type="SUPFAM" id="SSF55166">
    <property type="entry name" value="Hedgehog/DD-peptidase"/>
    <property type="match status" value="1"/>
</dbReference>
<feature type="compositionally biased region" description="Low complexity" evidence="1">
    <location>
        <begin position="555"/>
        <end position="564"/>
    </location>
</feature>
<dbReference type="GO" id="GO:0008233">
    <property type="term" value="F:peptidase activity"/>
    <property type="evidence" value="ECO:0007669"/>
    <property type="project" value="InterPro"/>
</dbReference>
<dbReference type="GeneID" id="77946591"/>
<proteinExistence type="predicted"/>
<evidence type="ECO:0000313" key="5">
    <source>
        <dbReference type="Proteomes" id="UP000663144"/>
    </source>
</evidence>
<evidence type="ECO:0000259" key="3">
    <source>
        <dbReference type="Pfam" id="PF13539"/>
    </source>
</evidence>
<keyword evidence="2" id="KW-0472">Membrane</keyword>
<feature type="region of interest" description="Disordered" evidence="1">
    <location>
        <begin position="896"/>
        <end position="928"/>
    </location>
</feature>
<feature type="region of interest" description="Disordered" evidence="1">
    <location>
        <begin position="297"/>
        <end position="343"/>
    </location>
</feature>
<feature type="region of interest" description="Disordered" evidence="1">
    <location>
        <begin position="1112"/>
        <end position="1170"/>
    </location>
</feature>
<feature type="transmembrane region" description="Helical" evidence="2">
    <location>
        <begin position="196"/>
        <end position="214"/>
    </location>
</feature>
<feature type="region of interest" description="Disordered" evidence="1">
    <location>
        <begin position="551"/>
        <end position="577"/>
    </location>
</feature>
<dbReference type="KEGG" id="vg:77946591"/>
<name>A0A873WIR8_9CAUD</name>
<organism evidence="4 5">
    <name type="scientific">Synechococcus phage S-H38</name>
    <dbReference type="NCBI Taxonomy" id="2783673"/>
    <lineage>
        <taxon>Viruses</taxon>
        <taxon>Duplodnaviria</taxon>
        <taxon>Heunggongvirae</taxon>
        <taxon>Uroviricota</taxon>
        <taxon>Caudoviricetes</taxon>
        <taxon>Pantevenvirales</taxon>
        <taxon>Kyanoviridae</taxon>
        <taxon>Yellowseavirus</taxon>
        <taxon>Yellowseavirus thirtyeight</taxon>
    </lineage>
</organism>
<dbReference type="Proteomes" id="UP000663144">
    <property type="component" value="Segment"/>
</dbReference>
<dbReference type="EMBL" id="MW117965">
    <property type="protein sequence ID" value="QPB07895.1"/>
    <property type="molecule type" value="Genomic_DNA"/>
</dbReference>
<feature type="domain" description="Peptidase M15C" evidence="3">
    <location>
        <begin position="997"/>
        <end position="1047"/>
    </location>
</feature>
<protein>
    <recommendedName>
        <fullName evidence="3">Peptidase M15C domain-containing protein</fullName>
    </recommendedName>
</protein>
<sequence length="1196" mass="123587">MAVKEPKKPTKPALYKMVSVSAIKTSAKNPESKAVSSSLVAFTTSINRIGATLNSAIVVANDMAKTMGDNIRAKNAAQKKAEAQWKEDRLPNTKDKKKGGVDWASKFAGFAAAVVPDFFSSLASLGKFLLRAFVGQALLRWMSNPENGKKLANIVNGVMKVLKWLWTFLTENLFKTIEGLVDMFDSNKSFWDRLKGFGTFLTGFGSLLLGFVFLKKPMLIVNGIRWFVTTLWSSLFRSKAKMTAAVAQNAAANAAGNIPGGGNKGGGGRGLKGLLTNIAVSAGTTFAVNKMMGVGDQPEAPAAPAPQTSAAPAQPAAAVTPAPAPAPAAGDDNQAPASVPRNFLGGVFSKPTDAVIGEKGPEARIPLTQIPANNEQNRKRAGIRPLSSLGGMLGGLFNNAKGAIGGLAGGPAKPDMKKATDLAKMYIVPFKAIGAGVLGSISSVVSSMGPVGKAVSPFLTNIVAPIANAFNLPPNLVKGVQGKIMGGLRKVAGGAKSVVSGASAGLGKLFGKGKKVRVKGKKFTSMGDTTVLGLLTDLNVAAQVIANKIGGRRGGSSSSSSSSESGGGDAGAEKPDLTIGDSIARGLAGEEGTGTETDAQMVGRSSKGVLDYLKSQDASTFKDKTIRLSSGILNSPSDLASVEEQLKLLQKAGAKVQLVGAPTNNPKTAGLNNKLKALAEKYGAFFLGGYEATAGDKIHTDYNQLRSQYEDTVKKANEAAAAVKPTAKTNVTAEQLEKLTLAQLKGMLDPTKTGASNPAVLEAAKKAREEAEAAKLEQEEIEKKVLIASILASGNQYERNTNRRGRFTGYSLKSGGGWISGPMSGYPVSLDGGASTSFIGHGTEWVGYKAAGGAAGSAFVVPFDTPATKNNPNLTGSRLREAKSGGYGMPGFSVGGALNAGRESKSQGKKRGQAGTKKRAAGGRVVPDGPGSSWAAGIPLVTLTTKSGKSYEVAKALAPRFQGFVNDLESTGYKIRDIGGYRPDGQKNADGKGPLFAHPYGAAIDINPDTNGPFGTYNTDLPGNVEALGKKWGLGWGKKFKDAMHFSAMKKEYGAGIGGKEISRASIMGSKAGDDFEADTSSTGGDSGEVESEDPQDPTSAFQKVADAIVKLNSPPTESLTETSEKTETAKENAATEELNKTKTAAANSAAKLAGGSQATANAGSKAPVQPIILPGKDNNIAIESLNPATSILQGS</sequence>
<evidence type="ECO:0000256" key="1">
    <source>
        <dbReference type="SAM" id="MobiDB-lite"/>
    </source>
</evidence>
<keyword evidence="2" id="KW-1133">Transmembrane helix</keyword>
<evidence type="ECO:0000256" key="2">
    <source>
        <dbReference type="SAM" id="Phobius"/>
    </source>
</evidence>
<feature type="compositionally biased region" description="Low complexity" evidence="1">
    <location>
        <begin position="297"/>
        <end position="337"/>
    </location>
</feature>
<feature type="compositionally biased region" description="Low complexity" evidence="1">
    <location>
        <begin position="1132"/>
        <end position="1157"/>
    </location>
</feature>
<dbReference type="Pfam" id="PF13539">
    <property type="entry name" value="Peptidase_M15_4"/>
    <property type="match status" value="1"/>
</dbReference>
<keyword evidence="2" id="KW-0812">Transmembrane</keyword>
<feature type="compositionally biased region" description="Basic residues" evidence="1">
    <location>
        <begin position="907"/>
        <end position="921"/>
    </location>
</feature>
<dbReference type="Gene3D" id="3.30.1380.10">
    <property type="match status" value="1"/>
</dbReference>